<dbReference type="Gene3D" id="2.40.10.10">
    <property type="entry name" value="Trypsin-like serine proteases"/>
    <property type="match status" value="1"/>
</dbReference>
<accession>A0A915K7W2</accession>
<dbReference type="InterPro" id="IPR043504">
    <property type="entry name" value="Peptidase_S1_PA_chymotrypsin"/>
</dbReference>
<dbReference type="InterPro" id="IPR009003">
    <property type="entry name" value="Peptidase_S1_PA"/>
</dbReference>
<reference evidence="2" key="1">
    <citation type="submission" date="2022-11" db="UniProtKB">
        <authorList>
            <consortium name="WormBaseParasite"/>
        </authorList>
    </citation>
    <scope>IDENTIFICATION</scope>
</reference>
<evidence type="ECO:0000313" key="2">
    <source>
        <dbReference type="WBParaSite" id="nRc.2.0.1.t33977-RA"/>
    </source>
</evidence>
<evidence type="ECO:0000313" key="1">
    <source>
        <dbReference type="Proteomes" id="UP000887565"/>
    </source>
</evidence>
<protein>
    <submittedName>
        <fullName evidence="2">Uncharacterized protein</fullName>
    </submittedName>
</protein>
<keyword evidence="1" id="KW-1185">Reference proteome</keyword>
<dbReference type="AlphaFoldDB" id="A0A915K7W2"/>
<sequence>MKESRDKRLKIMDTIGRERQRRVFNYRGTAYATPHSKPWSAVLLREKEYDGKRAACGAFLINRPPNEHSYVENGSSDLLLTAAHCLMDIGYRFIPDIHEAASLYPHNSLAAVDISQLAEMMIVKFNGVLLDSILPEAGAAAKDCWLNRMTATVPLAVAIASPCSTMWFTHINRILTIHTKALDIAACSDINCFVWCNQDRAPYHDLIAWINISPKKNL</sequence>
<proteinExistence type="predicted"/>
<dbReference type="SUPFAM" id="SSF50494">
    <property type="entry name" value="Trypsin-like serine proteases"/>
    <property type="match status" value="2"/>
</dbReference>
<name>A0A915K7W2_ROMCU</name>
<dbReference type="Proteomes" id="UP000887565">
    <property type="component" value="Unplaced"/>
</dbReference>
<dbReference type="WBParaSite" id="nRc.2.0.1.t33977-RA">
    <property type="protein sequence ID" value="nRc.2.0.1.t33977-RA"/>
    <property type="gene ID" value="nRc.2.0.1.g33977"/>
</dbReference>
<organism evidence="1 2">
    <name type="scientific">Romanomermis culicivorax</name>
    <name type="common">Nematode worm</name>
    <dbReference type="NCBI Taxonomy" id="13658"/>
    <lineage>
        <taxon>Eukaryota</taxon>
        <taxon>Metazoa</taxon>
        <taxon>Ecdysozoa</taxon>
        <taxon>Nematoda</taxon>
        <taxon>Enoplea</taxon>
        <taxon>Dorylaimia</taxon>
        <taxon>Mermithida</taxon>
        <taxon>Mermithoidea</taxon>
        <taxon>Mermithidae</taxon>
        <taxon>Romanomermis</taxon>
    </lineage>
</organism>